<dbReference type="InterPro" id="IPR036052">
    <property type="entry name" value="TrpB-like_PALP_sf"/>
</dbReference>
<evidence type="ECO:0000313" key="2">
    <source>
        <dbReference type="Proteomes" id="UP000031666"/>
    </source>
</evidence>
<gene>
    <name evidence="1" type="ORF">JCM19241_3239</name>
</gene>
<comment type="caution">
    <text evidence="1">The sequence shown here is derived from an EMBL/GenBank/DDBJ whole genome shotgun (WGS) entry which is preliminary data.</text>
</comment>
<organism evidence="1 2">
    <name type="scientific">Vibrio ishigakensis</name>
    <dbReference type="NCBI Taxonomy" id="1481914"/>
    <lineage>
        <taxon>Bacteria</taxon>
        <taxon>Pseudomonadati</taxon>
        <taxon>Pseudomonadota</taxon>
        <taxon>Gammaproteobacteria</taxon>
        <taxon>Vibrionales</taxon>
        <taxon>Vibrionaceae</taxon>
        <taxon>Vibrio</taxon>
    </lineage>
</organism>
<dbReference type="SUPFAM" id="SSF53686">
    <property type="entry name" value="Tryptophan synthase beta subunit-like PLP-dependent enzymes"/>
    <property type="match status" value="1"/>
</dbReference>
<proteinExistence type="predicted"/>
<evidence type="ECO:0000313" key="1">
    <source>
        <dbReference type="EMBL" id="GAM75327.1"/>
    </source>
</evidence>
<dbReference type="STRING" id="1481914.JCM19241_3239"/>
<name>A0A0B8QE96_9VIBR</name>
<reference evidence="1 2" key="2">
    <citation type="submission" date="2015-01" db="EMBL/GenBank/DDBJ databases">
        <authorList>
            <consortium name="NBRP consortium"/>
            <person name="Sawabe T."/>
            <person name="Meirelles P."/>
            <person name="Feng G."/>
            <person name="Sayaka M."/>
            <person name="Hattori M."/>
            <person name="Ohkuma M."/>
        </authorList>
    </citation>
    <scope>NUCLEOTIDE SEQUENCE [LARGE SCALE GENOMIC DNA]</scope>
    <source>
        <strain evidence="2">JCM 19241</strain>
    </source>
</reference>
<protein>
    <submittedName>
        <fullName evidence="1">Pyridoxal phosphate-dependent deaminase</fullName>
    </submittedName>
</protein>
<dbReference type="Proteomes" id="UP000031666">
    <property type="component" value="Unassembled WGS sequence"/>
</dbReference>
<reference evidence="1 2" key="1">
    <citation type="submission" date="2015-01" db="EMBL/GenBank/DDBJ databases">
        <title>Vibrio sp. C94 JCM 19241 whole genome shotgun sequence.</title>
        <authorList>
            <person name="Sawabe T."/>
            <person name="Meirelles P."/>
            <person name="Feng G."/>
            <person name="Sayaka M."/>
            <person name="Hattori M."/>
            <person name="Ohkuma M."/>
        </authorList>
    </citation>
    <scope>NUCLEOTIDE SEQUENCE [LARGE SCALE GENOMIC DNA]</scope>
    <source>
        <strain evidence="2">JCM 19241</strain>
    </source>
</reference>
<dbReference type="EMBL" id="BBSC01000004">
    <property type="protein sequence ID" value="GAM75327.1"/>
    <property type="molecule type" value="Genomic_DNA"/>
</dbReference>
<accession>A0A0B8QE96</accession>
<sequence length="163" mass="18266">MHRIPEWLKANPSGNYRGAMELGAEIIECRDMHPLDFIETVRKPEENCLVLPEGGRAQISEYGIKGLAQEIVHWTRFRSDKQFVVALPSGTGTTALYLHKHLQRHNIPVITCSCVGGKSYLKNSGKNSEQPILQLSCRPTTSTISVSCMKTNIDFGRNCLILR</sequence>
<dbReference type="AlphaFoldDB" id="A0A0B8QE96"/>